<evidence type="ECO:0000256" key="1">
    <source>
        <dbReference type="SAM" id="Phobius"/>
    </source>
</evidence>
<protein>
    <submittedName>
        <fullName evidence="2">Uncharacterized protein</fullName>
    </submittedName>
</protein>
<name>A0A918N2X7_9FLAO</name>
<keyword evidence="1" id="KW-1133">Transmembrane helix</keyword>
<keyword evidence="1" id="KW-0472">Membrane</keyword>
<keyword evidence="1" id="KW-0812">Transmembrane</keyword>
<evidence type="ECO:0000313" key="2">
    <source>
        <dbReference type="EMBL" id="GGX06242.1"/>
    </source>
</evidence>
<sequence>MFISIISSKKYWLSVCFIGLGFVFIFSLIEYFMQYGVSSLDTFVEQRIYNQQWIRYMLSRLVGGLAYGMIMGYYFELRKRKSNR</sequence>
<dbReference type="EMBL" id="BMWS01000002">
    <property type="protein sequence ID" value="GGX06242.1"/>
    <property type="molecule type" value="Genomic_DNA"/>
</dbReference>
<evidence type="ECO:0000313" key="3">
    <source>
        <dbReference type="Proteomes" id="UP000601108"/>
    </source>
</evidence>
<feature type="transmembrane region" description="Helical" evidence="1">
    <location>
        <begin position="12"/>
        <end position="33"/>
    </location>
</feature>
<reference evidence="2 3" key="1">
    <citation type="journal article" date="2014" name="Int. J. Syst. Evol. Microbiol.">
        <title>Complete genome sequence of Corynebacterium casei LMG S-19264T (=DSM 44701T), isolated from a smear-ripened cheese.</title>
        <authorList>
            <consortium name="US DOE Joint Genome Institute (JGI-PGF)"/>
            <person name="Walter F."/>
            <person name="Albersmeier A."/>
            <person name="Kalinowski J."/>
            <person name="Ruckert C."/>
        </authorList>
    </citation>
    <scope>NUCLEOTIDE SEQUENCE [LARGE SCALE GENOMIC DNA]</scope>
    <source>
        <strain evidence="2 3">KCTC 12285</strain>
    </source>
</reference>
<dbReference type="AlphaFoldDB" id="A0A918N2X7"/>
<comment type="caution">
    <text evidence="2">The sequence shown here is derived from an EMBL/GenBank/DDBJ whole genome shotgun (WGS) entry which is preliminary data.</text>
</comment>
<accession>A0A918N2X7</accession>
<keyword evidence="3" id="KW-1185">Reference proteome</keyword>
<gene>
    <name evidence="2" type="ORF">GCM10007384_04940</name>
</gene>
<organism evidence="2 3">
    <name type="scientific">Aquimarina muelleri</name>
    <dbReference type="NCBI Taxonomy" id="279356"/>
    <lineage>
        <taxon>Bacteria</taxon>
        <taxon>Pseudomonadati</taxon>
        <taxon>Bacteroidota</taxon>
        <taxon>Flavobacteriia</taxon>
        <taxon>Flavobacteriales</taxon>
        <taxon>Flavobacteriaceae</taxon>
        <taxon>Aquimarina</taxon>
    </lineage>
</organism>
<proteinExistence type="predicted"/>
<dbReference type="Proteomes" id="UP000601108">
    <property type="component" value="Unassembled WGS sequence"/>
</dbReference>
<feature type="transmembrane region" description="Helical" evidence="1">
    <location>
        <begin position="53"/>
        <end position="75"/>
    </location>
</feature>